<sequence>MTTQPITEQTAPRPVRELPPVMTLSEAAASRLRTLYAGANAGQLLRISVSTKGCSGHAYDMAFVPEAGEAGDERVTDKGVTVLIDRRAILFLIGSQMDYRTSDLESGFVFENPNEKGRCGCGQSFHV</sequence>
<keyword evidence="4" id="KW-1185">Reference proteome</keyword>
<proteinExistence type="inferred from homology"/>
<evidence type="ECO:0000313" key="4">
    <source>
        <dbReference type="Proteomes" id="UP000597459"/>
    </source>
</evidence>
<name>A0A967BAF5_9PROT</name>
<dbReference type="PANTHER" id="PTHR10072">
    <property type="entry name" value="IRON-SULFUR CLUSTER ASSEMBLY PROTEIN"/>
    <property type="match status" value="1"/>
</dbReference>
<dbReference type="GO" id="GO:0016226">
    <property type="term" value="P:iron-sulfur cluster assembly"/>
    <property type="evidence" value="ECO:0007669"/>
    <property type="project" value="InterPro"/>
</dbReference>
<dbReference type="InterPro" id="IPR000361">
    <property type="entry name" value="ATAP_core_dom"/>
</dbReference>
<accession>A0A967BAF5</accession>
<dbReference type="AlphaFoldDB" id="A0A967BAF5"/>
<dbReference type="Pfam" id="PF01521">
    <property type="entry name" value="Fe-S_biosyn"/>
    <property type="match status" value="1"/>
</dbReference>
<dbReference type="GO" id="GO:0005737">
    <property type="term" value="C:cytoplasm"/>
    <property type="evidence" value="ECO:0007669"/>
    <property type="project" value="TreeGrafter"/>
</dbReference>
<dbReference type="EMBL" id="WOTH01000007">
    <property type="protein sequence ID" value="NHO53418.1"/>
    <property type="molecule type" value="Genomic_DNA"/>
</dbReference>
<evidence type="ECO:0000313" key="3">
    <source>
        <dbReference type="EMBL" id="NHO53418.1"/>
    </source>
</evidence>
<evidence type="ECO:0000259" key="2">
    <source>
        <dbReference type="Pfam" id="PF01521"/>
    </source>
</evidence>
<dbReference type="RefSeq" id="WP_166313610.1">
    <property type="nucleotide sequence ID" value="NZ_WOTH01000007.1"/>
</dbReference>
<dbReference type="InterPro" id="IPR035903">
    <property type="entry name" value="HesB-like_dom_sf"/>
</dbReference>
<dbReference type="GO" id="GO:0051537">
    <property type="term" value="F:2 iron, 2 sulfur cluster binding"/>
    <property type="evidence" value="ECO:0007669"/>
    <property type="project" value="TreeGrafter"/>
</dbReference>
<comment type="caution">
    <text evidence="3">The sequence shown here is derived from an EMBL/GenBank/DDBJ whole genome shotgun (WGS) entry which is preliminary data.</text>
</comment>
<dbReference type="SUPFAM" id="SSF89360">
    <property type="entry name" value="HesB-like domain"/>
    <property type="match status" value="1"/>
</dbReference>
<dbReference type="PANTHER" id="PTHR10072:SF41">
    <property type="entry name" value="IRON-SULFUR CLUSTER ASSEMBLY 1 HOMOLOG, MITOCHONDRIAL"/>
    <property type="match status" value="1"/>
</dbReference>
<dbReference type="InterPro" id="IPR050322">
    <property type="entry name" value="Fe-S_cluster_asmbl/transfer"/>
</dbReference>
<dbReference type="Proteomes" id="UP000597459">
    <property type="component" value="Unassembled WGS sequence"/>
</dbReference>
<dbReference type="InterPro" id="IPR017870">
    <property type="entry name" value="FeS_cluster_insertion_CS"/>
</dbReference>
<dbReference type="Gene3D" id="2.60.300.12">
    <property type="entry name" value="HesB-like domain"/>
    <property type="match status" value="1"/>
</dbReference>
<protein>
    <submittedName>
        <fullName evidence="3">Iron-sulfur cluster assembly accessory protein</fullName>
    </submittedName>
</protein>
<reference evidence="3" key="1">
    <citation type="submission" date="2019-11" db="EMBL/GenBank/DDBJ databases">
        <title>Description of new Acetobacter species.</title>
        <authorList>
            <person name="Cleenwerck I."/>
            <person name="Sombolestani A.S."/>
        </authorList>
    </citation>
    <scope>NUCLEOTIDE SEQUENCE</scope>
    <source>
        <strain evidence="3">LMG 1626</strain>
    </source>
</reference>
<gene>
    <name evidence="3" type="ORF">GOB87_05495</name>
</gene>
<comment type="similarity">
    <text evidence="1">Belongs to the HesB/IscA family.</text>
</comment>
<dbReference type="PROSITE" id="PS01152">
    <property type="entry name" value="HESB"/>
    <property type="match status" value="1"/>
</dbReference>
<organism evidence="3 4">
    <name type="scientific">Acetobacter estunensis</name>
    <dbReference type="NCBI Taxonomy" id="104097"/>
    <lineage>
        <taxon>Bacteria</taxon>
        <taxon>Pseudomonadati</taxon>
        <taxon>Pseudomonadota</taxon>
        <taxon>Alphaproteobacteria</taxon>
        <taxon>Acetobacterales</taxon>
        <taxon>Acetobacteraceae</taxon>
        <taxon>Acetobacter</taxon>
    </lineage>
</organism>
<dbReference type="InterPro" id="IPR016092">
    <property type="entry name" value="ATAP"/>
</dbReference>
<feature type="domain" description="Core" evidence="2">
    <location>
        <begin position="22"/>
        <end position="122"/>
    </location>
</feature>
<evidence type="ECO:0000256" key="1">
    <source>
        <dbReference type="ARBA" id="ARBA00006718"/>
    </source>
</evidence>
<dbReference type="NCBIfam" id="TIGR00049">
    <property type="entry name" value="iron-sulfur cluster assembly accessory protein"/>
    <property type="match status" value="1"/>
</dbReference>